<dbReference type="GO" id="GO:0016779">
    <property type="term" value="F:nucleotidyltransferase activity"/>
    <property type="evidence" value="ECO:0007669"/>
    <property type="project" value="UniProtKB-ARBA"/>
</dbReference>
<dbReference type="Pfam" id="PF13562">
    <property type="entry name" value="NTP_transf_4"/>
    <property type="match status" value="1"/>
</dbReference>
<evidence type="ECO:0000256" key="2">
    <source>
        <dbReference type="ARBA" id="ARBA00023315"/>
    </source>
</evidence>
<dbReference type="PANTHER" id="PTHR43584">
    <property type="entry name" value="NUCLEOTIDYL TRANSFERASE"/>
    <property type="match status" value="1"/>
</dbReference>
<dbReference type="SUPFAM" id="SSF51161">
    <property type="entry name" value="Trimeric LpxA-like enzymes"/>
    <property type="match status" value="1"/>
</dbReference>
<keyword evidence="4" id="KW-1185">Reference proteome</keyword>
<name>A0A4R4DYR3_9BACT</name>
<dbReference type="InterPro" id="IPR023917">
    <property type="entry name" value="Bifunctiontional_GlmU_bac-type"/>
</dbReference>
<proteinExistence type="predicted"/>
<dbReference type="InterPro" id="IPR011004">
    <property type="entry name" value="Trimer_LpxA-like_sf"/>
</dbReference>
<evidence type="ECO:0000313" key="4">
    <source>
        <dbReference type="Proteomes" id="UP000295164"/>
    </source>
</evidence>
<keyword evidence="2" id="KW-0012">Acyltransferase</keyword>
<sequence length="392" mass="43592">MEKIVFTEEFCSPEQLFPFTLTRQIQDFRVGILTIREKWERLLGWPSFDRQEGDYKDLDGSLMIDEHIGKDIIYLIHGNILPTAALARQVQALRPGEFLSLPERENFIYCISRKQVLDANRIKMDLSVEVQSEFKEIIYPWDINRLNAWAIEQDYALLTAKRKSQGAPRTTSMINAARIFIEKGARVDHCILNATEGPIYIGNGAQVLEGSTLRGPLAIGEGAIVKMGTRIYGATSIGPYCTVGGEIKNSVLFGHSNKAHDGYLGDSVLGEWCNLGAGTSNSNVKNNASVIRVYTPNGIREAGTKCGMFMGDYSRTAINTSINTGTMIGASCNLFGAGMPPKYVPSFSWGHDGVERYDIDRALAHIANWKKMKGQELTAREAAILRTVHNRY</sequence>
<dbReference type="PANTHER" id="PTHR43584:SF8">
    <property type="entry name" value="N-ACETYLMURAMATE ALPHA-1-PHOSPHATE URIDYLYLTRANSFERASE"/>
    <property type="match status" value="1"/>
</dbReference>
<dbReference type="InterPro" id="IPR050065">
    <property type="entry name" value="GlmU-like"/>
</dbReference>
<evidence type="ECO:0000313" key="3">
    <source>
        <dbReference type="EMBL" id="TCZ69042.1"/>
    </source>
</evidence>
<dbReference type="RefSeq" id="WP_131852562.1">
    <property type="nucleotide sequence ID" value="NZ_SKFH01000023.1"/>
</dbReference>
<dbReference type="OrthoDB" id="9784832at2"/>
<dbReference type="Proteomes" id="UP000295164">
    <property type="component" value="Unassembled WGS sequence"/>
</dbReference>
<dbReference type="Gene3D" id="2.160.10.10">
    <property type="entry name" value="Hexapeptide repeat proteins"/>
    <property type="match status" value="1"/>
</dbReference>
<protein>
    <submittedName>
        <fullName evidence="3">Glucose-1-phosphate thymidylyltransferase</fullName>
    </submittedName>
</protein>
<gene>
    <name evidence="3" type="ORF">E0486_12730</name>
</gene>
<keyword evidence="1 3" id="KW-0808">Transferase</keyword>
<dbReference type="GO" id="GO:0016746">
    <property type="term" value="F:acyltransferase activity"/>
    <property type="evidence" value="ECO:0007669"/>
    <property type="project" value="UniProtKB-KW"/>
</dbReference>
<accession>A0A4R4DYR3</accession>
<dbReference type="EMBL" id="SKFH01000023">
    <property type="protein sequence ID" value="TCZ69042.1"/>
    <property type="molecule type" value="Genomic_DNA"/>
</dbReference>
<organism evidence="3 4">
    <name type="scientific">Flaviaesturariibacter aridisoli</name>
    <dbReference type="NCBI Taxonomy" id="2545761"/>
    <lineage>
        <taxon>Bacteria</taxon>
        <taxon>Pseudomonadati</taxon>
        <taxon>Bacteroidota</taxon>
        <taxon>Chitinophagia</taxon>
        <taxon>Chitinophagales</taxon>
        <taxon>Chitinophagaceae</taxon>
        <taxon>Flaviaestuariibacter</taxon>
    </lineage>
</organism>
<comment type="caution">
    <text evidence="3">The sequence shown here is derived from an EMBL/GenBank/DDBJ whole genome shotgun (WGS) entry which is preliminary data.</text>
</comment>
<reference evidence="3 4" key="1">
    <citation type="submission" date="2019-03" db="EMBL/GenBank/DDBJ databases">
        <authorList>
            <person name="Kim M.K.M."/>
        </authorList>
    </citation>
    <scope>NUCLEOTIDE SEQUENCE [LARGE SCALE GENOMIC DNA]</scope>
    <source>
        <strain evidence="3 4">17J68-15</strain>
    </source>
</reference>
<dbReference type="AlphaFoldDB" id="A0A4R4DYR3"/>
<dbReference type="NCBIfam" id="TIGR03991">
    <property type="entry name" value="alt_bact_glmU"/>
    <property type="match status" value="1"/>
</dbReference>
<evidence type="ECO:0000256" key="1">
    <source>
        <dbReference type="ARBA" id="ARBA00022679"/>
    </source>
</evidence>